<keyword evidence="8 11" id="KW-0131">Cell cycle</keyword>
<gene>
    <name evidence="11 13" type="primary">nagZ</name>
    <name evidence="13" type="ORF">G3446_17225</name>
</gene>
<evidence type="ECO:0000259" key="12">
    <source>
        <dbReference type="Pfam" id="PF00933"/>
    </source>
</evidence>
<evidence type="ECO:0000256" key="7">
    <source>
        <dbReference type="ARBA" id="ARBA00023295"/>
    </source>
</evidence>
<feature type="binding site" evidence="11">
    <location>
        <position position="138"/>
    </location>
    <ligand>
        <name>substrate</name>
    </ligand>
</feature>
<dbReference type="GO" id="GO:0005737">
    <property type="term" value="C:cytoplasm"/>
    <property type="evidence" value="ECO:0007669"/>
    <property type="project" value="UniProtKB-SubCell"/>
</dbReference>
<dbReference type="GO" id="GO:0005975">
    <property type="term" value="P:carbohydrate metabolic process"/>
    <property type="evidence" value="ECO:0007669"/>
    <property type="project" value="InterPro"/>
</dbReference>
<dbReference type="InterPro" id="IPR022956">
    <property type="entry name" value="Beta_hexosaminidase_bac"/>
</dbReference>
<keyword evidence="6 11" id="KW-0573">Peptidoglycan synthesis</keyword>
<dbReference type="PANTHER" id="PTHR30480:SF13">
    <property type="entry name" value="BETA-HEXOSAMINIDASE"/>
    <property type="match status" value="1"/>
</dbReference>
<evidence type="ECO:0000256" key="2">
    <source>
        <dbReference type="ARBA" id="ARBA00022490"/>
    </source>
</evidence>
<dbReference type="FunFam" id="3.20.20.300:FF:000001">
    <property type="entry name" value="Beta-hexosaminidase"/>
    <property type="match status" value="1"/>
</dbReference>
<dbReference type="GO" id="GO:0008360">
    <property type="term" value="P:regulation of cell shape"/>
    <property type="evidence" value="ECO:0007669"/>
    <property type="project" value="UniProtKB-KW"/>
</dbReference>
<accession>A0A6M0K1J1</accession>
<organism evidence="13 14">
    <name type="scientific">Thiorhodococcus minor</name>
    <dbReference type="NCBI Taxonomy" id="57489"/>
    <lineage>
        <taxon>Bacteria</taxon>
        <taxon>Pseudomonadati</taxon>
        <taxon>Pseudomonadota</taxon>
        <taxon>Gammaproteobacteria</taxon>
        <taxon>Chromatiales</taxon>
        <taxon>Chromatiaceae</taxon>
        <taxon>Thiorhodococcus</taxon>
    </lineage>
</organism>
<feature type="binding site" evidence="11">
    <location>
        <begin position="168"/>
        <end position="169"/>
    </location>
    <ligand>
        <name>substrate</name>
    </ligand>
</feature>
<evidence type="ECO:0000256" key="5">
    <source>
        <dbReference type="ARBA" id="ARBA00022960"/>
    </source>
</evidence>
<dbReference type="NCBIfam" id="NF003740">
    <property type="entry name" value="PRK05337.1"/>
    <property type="match status" value="1"/>
</dbReference>
<protein>
    <recommendedName>
        <fullName evidence="11">Beta-hexosaminidase</fullName>
        <ecNumber evidence="11">3.2.1.52</ecNumber>
    </recommendedName>
    <alternativeName>
        <fullName evidence="11">Beta-N-acetylhexosaminidase</fullName>
    </alternativeName>
    <alternativeName>
        <fullName evidence="11">N-acetyl-beta-glucosaminidase</fullName>
    </alternativeName>
</protein>
<keyword evidence="2 11" id="KW-0963">Cytoplasm</keyword>
<evidence type="ECO:0000256" key="4">
    <source>
        <dbReference type="ARBA" id="ARBA00022801"/>
    </source>
</evidence>
<dbReference type="UniPathway" id="UPA00544"/>
<dbReference type="PANTHER" id="PTHR30480">
    <property type="entry name" value="BETA-HEXOSAMINIDASE-RELATED"/>
    <property type="match status" value="1"/>
</dbReference>
<dbReference type="InterPro" id="IPR019800">
    <property type="entry name" value="Glyco_hydro_3_AS"/>
</dbReference>
<dbReference type="InterPro" id="IPR017853">
    <property type="entry name" value="GH"/>
</dbReference>
<feature type="active site" description="Proton donor/acceptor" evidence="11">
    <location>
        <position position="181"/>
    </location>
</feature>
<evidence type="ECO:0000256" key="1">
    <source>
        <dbReference type="ARBA" id="ARBA00001231"/>
    </source>
</evidence>
<dbReference type="GO" id="GO:0071555">
    <property type="term" value="P:cell wall organization"/>
    <property type="evidence" value="ECO:0007669"/>
    <property type="project" value="UniProtKB-KW"/>
</dbReference>
<feature type="binding site" evidence="11">
    <location>
        <position position="72"/>
    </location>
    <ligand>
        <name>substrate</name>
    </ligand>
</feature>
<dbReference type="InterPro" id="IPR050226">
    <property type="entry name" value="NagZ_Beta-hexosaminidase"/>
</dbReference>
<keyword evidence="7 11" id="KW-0326">Glycosidase</keyword>
<dbReference type="PROSITE" id="PS00775">
    <property type="entry name" value="GLYCOSYL_HYDROL_F3"/>
    <property type="match status" value="1"/>
</dbReference>
<dbReference type="InterPro" id="IPR036962">
    <property type="entry name" value="Glyco_hydro_3_N_sf"/>
</dbReference>
<feature type="domain" description="Glycoside hydrolase family 3 N-terminal" evidence="12">
    <location>
        <begin position="15"/>
        <end position="288"/>
    </location>
</feature>
<dbReference type="EC" id="3.2.1.52" evidence="11"/>
<evidence type="ECO:0000256" key="6">
    <source>
        <dbReference type="ARBA" id="ARBA00022984"/>
    </source>
</evidence>
<evidence type="ECO:0000313" key="14">
    <source>
        <dbReference type="Proteomes" id="UP000483379"/>
    </source>
</evidence>
<dbReference type="SUPFAM" id="SSF51445">
    <property type="entry name" value="(Trans)glycosidases"/>
    <property type="match status" value="1"/>
</dbReference>
<dbReference type="Proteomes" id="UP000483379">
    <property type="component" value="Unassembled WGS sequence"/>
</dbReference>
<feature type="active site" description="Nucleophile" evidence="11">
    <location>
        <position position="252"/>
    </location>
</feature>
<comment type="subcellular location">
    <subcellularLocation>
        <location evidence="11">Cytoplasm</location>
    </subcellularLocation>
</comment>
<comment type="caution">
    <text evidence="13">The sequence shown here is derived from an EMBL/GenBank/DDBJ whole genome shotgun (WGS) entry which is preliminary data.</text>
</comment>
<evidence type="ECO:0000256" key="3">
    <source>
        <dbReference type="ARBA" id="ARBA00022618"/>
    </source>
</evidence>
<dbReference type="HAMAP" id="MF_00364">
    <property type="entry name" value="NagZ"/>
    <property type="match status" value="1"/>
</dbReference>
<sequence length="358" mass="38846">MSLGPIMLDIAGTALGAEDRELLRHPAVGGVILFARNFESPEQLAALTRAIHGLREPHLLIGVDQEGGRVQRFREGFTRLPPAGRLGALHAADARRARAAAAAVGWLMASELRAVGVDFSFAPVLDIDRGASQVIGDRAFAAKVPTICELASAWCEGVRRAGMAAVGKHFPGHGGVSADSHVELPRDERLFVDLEMEDLAPFRRLIDGGLEAVMPAHVVYPAVDVRPAGFSRRWLQDILRGQLGFQGVIFSDDLNMGAADAGGDYPGRARVAAAAGCDMLLICNNRPAACEIVAAFKDHRDPAANLRLLRMHGRKCLEHLRLREQPEWQRAMRYVAELETLETLDLELEDPTDPEKAG</sequence>
<comment type="function">
    <text evidence="11">Plays a role in peptidoglycan recycling by cleaving the terminal beta-1,4-linked N-acetylglucosamine (GlcNAc) from peptide-linked peptidoglycan fragments, giving rise to free GlcNAc, anhydro-N-acetylmuramic acid and anhydro-N-acetylmuramic acid-linked peptides.</text>
</comment>
<dbReference type="InterPro" id="IPR001764">
    <property type="entry name" value="Glyco_hydro_3_N"/>
</dbReference>
<dbReference type="GO" id="GO:0004563">
    <property type="term" value="F:beta-N-acetylhexosaminidase activity"/>
    <property type="evidence" value="ECO:0007669"/>
    <property type="project" value="UniProtKB-UniRule"/>
</dbReference>
<dbReference type="GO" id="GO:0009254">
    <property type="term" value="P:peptidoglycan turnover"/>
    <property type="evidence" value="ECO:0007669"/>
    <property type="project" value="UniProtKB-UniRule"/>
</dbReference>
<evidence type="ECO:0000256" key="11">
    <source>
        <dbReference type="HAMAP-Rule" id="MF_00364"/>
    </source>
</evidence>
<evidence type="ECO:0000256" key="10">
    <source>
        <dbReference type="ARBA" id="ARBA00037880"/>
    </source>
</evidence>
<evidence type="ECO:0000256" key="8">
    <source>
        <dbReference type="ARBA" id="ARBA00023306"/>
    </source>
</evidence>
<comment type="similarity">
    <text evidence="11">Belongs to the glycosyl hydrolase 3 family. NagZ subfamily.</text>
</comment>
<dbReference type="EMBL" id="JAAIJQ010000056">
    <property type="protein sequence ID" value="NEV63610.1"/>
    <property type="molecule type" value="Genomic_DNA"/>
</dbReference>
<feature type="binding site" evidence="11">
    <location>
        <position position="64"/>
    </location>
    <ligand>
        <name>substrate</name>
    </ligand>
</feature>
<proteinExistence type="inferred from homology"/>
<keyword evidence="4 11" id="KW-0378">Hydrolase</keyword>
<dbReference type="GO" id="GO:0009252">
    <property type="term" value="P:peptidoglycan biosynthetic process"/>
    <property type="evidence" value="ECO:0007669"/>
    <property type="project" value="UniProtKB-KW"/>
</dbReference>
<feature type="site" description="Important for catalytic activity" evidence="11">
    <location>
        <position position="179"/>
    </location>
</feature>
<dbReference type="Pfam" id="PF00933">
    <property type="entry name" value="Glyco_hydro_3"/>
    <property type="match status" value="1"/>
</dbReference>
<dbReference type="RefSeq" id="WP_164454072.1">
    <property type="nucleotide sequence ID" value="NZ_JAAIJQ010000056.1"/>
</dbReference>
<dbReference type="Gene3D" id="3.20.20.300">
    <property type="entry name" value="Glycoside hydrolase, family 3, N-terminal domain"/>
    <property type="match status" value="1"/>
</dbReference>
<keyword evidence="3 11" id="KW-0132">Cell division</keyword>
<comment type="catalytic activity">
    <reaction evidence="1 11">
        <text>Hydrolysis of terminal non-reducing N-acetyl-D-hexosamine residues in N-acetyl-beta-D-hexosaminides.</text>
        <dbReference type="EC" id="3.2.1.52"/>
    </reaction>
</comment>
<dbReference type="GO" id="GO:0051301">
    <property type="term" value="P:cell division"/>
    <property type="evidence" value="ECO:0007669"/>
    <property type="project" value="UniProtKB-KW"/>
</dbReference>
<name>A0A6M0K1J1_9GAMM</name>
<comment type="pathway">
    <text evidence="10 11">Cell wall biogenesis; peptidoglycan recycling.</text>
</comment>
<reference evidence="13 14" key="1">
    <citation type="submission" date="2020-02" db="EMBL/GenBank/DDBJ databases">
        <title>Genome sequences of Thiorhodococcus mannitoliphagus and Thiorhodococcus minor, purple sulfur photosynthetic bacteria in the gammaproteobacterial family, Chromatiaceae.</title>
        <authorList>
            <person name="Aviles F.A."/>
            <person name="Meyer T.E."/>
            <person name="Kyndt J.A."/>
        </authorList>
    </citation>
    <scope>NUCLEOTIDE SEQUENCE [LARGE SCALE GENOMIC DNA]</scope>
    <source>
        <strain evidence="13 14">DSM 11518</strain>
    </source>
</reference>
<evidence type="ECO:0000256" key="9">
    <source>
        <dbReference type="ARBA" id="ARBA00023316"/>
    </source>
</evidence>
<evidence type="ECO:0000313" key="13">
    <source>
        <dbReference type="EMBL" id="NEV63610.1"/>
    </source>
</evidence>
<dbReference type="AlphaFoldDB" id="A0A6M0K1J1"/>
<keyword evidence="9 11" id="KW-0961">Cell wall biogenesis/degradation</keyword>
<keyword evidence="5 11" id="KW-0133">Cell shape</keyword>
<keyword evidence="14" id="KW-1185">Reference proteome</keyword>